<dbReference type="EMBL" id="JBHSDP010000007">
    <property type="protein sequence ID" value="MFC4327340.1"/>
    <property type="molecule type" value="Genomic_DNA"/>
</dbReference>
<dbReference type="InterPro" id="IPR011701">
    <property type="entry name" value="MFS"/>
</dbReference>
<feature type="transmembrane region" description="Helical" evidence="8">
    <location>
        <begin position="64"/>
        <end position="85"/>
    </location>
</feature>
<organism evidence="9 10">
    <name type="scientific">Streptomyces andamanensis</name>
    <dbReference type="NCBI Taxonomy" id="1565035"/>
    <lineage>
        <taxon>Bacteria</taxon>
        <taxon>Bacillati</taxon>
        <taxon>Actinomycetota</taxon>
        <taxon>Actinomycetes</taxon>
        <taxon>Kitasatosporales</taxon>
        <taxon>Streptomycetaceae</taxon>
        <taxon>Streptomyces</taxon>
    </lineage>
</organism>
<keyword evidence="4 8" id="KW-0812">Transmembrane</keyword>
<feature type="transmembrane region" description="Helical" evidence="8">
    <location>
        <begin position="160"/>
        <end position="179"/>
    </location>
</feature>
<evidence type="ECO:0000256" key="3">
    <source>
        <dbReference type="ARBA" id="ARBA00022475"/>
    </source>
</evidence>
<comment type="subcellular location">
    <subcellularLocation>
        <location evidence="1">Cell membrane</location>
        <topology evidence="1">Multi-pass membrane protein</topology>
    </subcellularLocation>
</comment>
<name>A0ABV8T9Q6_9ACTN</name>
<evidence type="ECO:0000256" key="4">
    <source>
        <dbReference type="ARBA" id="ARBA00022692"/>
    </source>
</evidence>
<feature type="transmembrane region" description="Helical" evidence="8">
    <location>
        <begin position="306"/>
        <end position="324"/>
    </location>
</feature>
<dbReference type="SUPFAM" id="SSF103473">
    <property type="entry name" value="MFS general substrate transporter"/>
    <property type="match status" value="1"/>
</dbReference>
<evidence type="ECO:0000256" key="5">
    <source>
        <dbReference type="ARBA" id="ARBA00022989"/>
    </source>
</evidence>
<dbReference type="InterPro" id="IPR036259">
    <property type="entry name" value="MFS_trans_sf"/>
</dbReference>
<feature type="transmembrane region" description="Helical" evidence="8">
    <location>
        <begin position="272"/>
        <end position="294"/>
    </location>
</feature>
<dbReference type="InterPro" id="IPR050171">
    <property type="entry name" value="MFS_Transporters"/>
</dbReference>
<feature type="compositionally biased region" description="Low complexity" evidence="7">
    <location>
        <begin position="9"/>
        <end position="27"/>
    </location>
</feature>
<evidence type="ECO:0000256" key="6">
    <source>
        <dbReference type="ARBA" id="ARBA00023136"/>
    </source>
</evidence>
<accession>A0ABV8T9Q6</accession>
<evidence type="ECO:0000313" key="10">
    <source>
        <dbReference type="Proteomes" id="UP001595824"/>
    </source>
</evidence>
<evidence type="ECO:0000256" key="1">
    <source>
        <dbReference type="ARBA" id="ARBA00004651"/>
    </source>
</evidence>
<comment type="caution">
    <text evidence="9">The sequence shown here is derived from an EMBL/GenBank/DDBJ whole genome shotgun (WGS) entry which is preliminary data.</text>
</comment>
<dbReference type="Gene3D" id="1.20.1250.20">
    <property type="entry name" value="MFS general substrate transporter like domains"/>
    <property type="match status" value="1"/>
</dbReference>
<keyword evidence="10" id="KW-1185">Reference proteome</keyword>
<feature type="transmembrane region" description="Helical" evidence="8">
    <location>
        <begin position="34"/>
        <end position="58"/>
    </location>
</feature>
<proteinExistence type="predicted"/>
<dbReference type="PANTHER" id="PTHR23517">
    <property type="entry name" value="RESISTANCE PROTEIN MDTM, PUTATIVE-RELATED-RELATED"/>
    <property type="match status" value="1"/>
</dbReference>
<keyword evidence="5 8" id="KW-1133">Transmembrane helix</keyword>
<dbReference type="Proteomes" id="UP001595824">
    <property type="component" value="Unassembled WGS sequence"/>
</dbReference>
<keyword evidence="6 8" id="KW-0472">Membrane</keyword>
<dbReference type="PANTHER" id="PTHR23517:SF2">
    <property type="entry name" value="MULTIDRUG RESISTANCE PROTEIN MDTH"/>
    <property type="match status" value="1"/>
</dbReference>
<evidence type="ECO:0000256" key="8">
    <source>
        <dbReference type="SAM" id="Phobius"/>
    </source>
</evidence>
<evidence type="ECO:0000313" key="9">
    <source>
        <dbReference type="EMBL" id="MFC4327340.1"/>
    </source>
</evidence>
<dbReference type="RefSeq" id="WP_381737136.1">
    <property type="nucleotide sequence ID" value="NZ_JBHSDP010000007.1"/>
</dbReference>
<protein>
    <submittedName>
        <fullName evidence="9">MFS transporter</fullName>
    </submittedName>
</protein>
<keyword evidence="2" id="KW-0813">Transport</keyword>
<dbReference type="Pfam" id="PF07690">
    <property type="entry name" value="MFS_1"/>
    <property type="match status" value="1"/>
</dbReference>
<keyword evidence="3" id="KW-1003">Cell membrane</keyword>
<feature type="region of interest" description="Disordered" evidence="7">
    <location>
        <begin position="1"/>
        <end position="30"/>
    </location>
</feature>
<evidence type="ECO:0000256" key="2">
    <source>
        <dbReference type="ARBA" id="ARBA00022448"/>
    </source>
</evidence>
<reference evidence="10" key="1">
    <citation type="journal article" date="2019" name="Int. J. Syst. Evol. Microbiol.">
        <title>The Global Catalogue of Microorganisms (GCM) 10K type strain sequencing project: providing services to taxonomists for standard genome sequencing and annotation.</title>
        <authorList>
            <consortium name="The Broad Institute Genomics Platform"/>
            <consortium name="The Broad Institute Genome Sequencing Center for Infectious Disease"/>
            <person name="Wu L."/>
            <person name="Ma J."/>
        </authorList>
    </citation>
    <scope>NUCLEOTIDE SEQUENCE [LARGE SCALE GENOMIC DNA]</scope>
    <source>
        <strain evidence="10">PCU 347</strain>
    </source>
</reference>
<gene>
    <name evidence="9" type="ORF">ACFPC0_05790</name>
</gene>
<sequence>MRITRGTRTKGTGTTPTTRTGRPRVPGGPDGRRMLLVALVDRTGSGLWASVSVLYFTYVSGLSLAQVGTLAALAGAVGIAGAPLGGRLADRFPLTRVLIALQLLRAVASLGLLTTDDYGLLLVFSALGGLGDRAASILTKLYATRVSGPDRVRYQALNRTAANAGWALGGLAAAGALAVGTTAAYRWLLLGDALSFVAVALLTLRCGEPPSPSRTVTVTATGTPAPAARPATPWRDRTYLAYVATETVLFLDDAVFRVGLPLCIAHSSDVPHGLAPLLMVLNNVLVVALQVPLARFGATTAAARTLLLPLSAAYALGGAALALSTTGGTLTAVALLTGAATVFTLAEMLHATVSWELSVALAPGAAQGTYLGVHGLAQAAQRTIGPLAVTAALATGPAGWAVFGGGIALTCVIQHRTVRGRLSRPPLSVPPVTVSEH</sequence>
<evidence type="ECO:0000256" key="7">
    <source>
        <dbReference type="SAM" id="MobiDB-lite"/>
    </source>
</evidence>